<reference evidence="1 2" key="1">
    <citation type="submission" date="2016-08" db="EMBL/GenBank/DDBJ databases">
        <title>Genomes of anaerobic fungi encode conserved fungal cellulosomes for biomass hydrolysis.</title>
        <authorList>
            <consortium name="DOE Joint Genome Institute"/>
            <person name="Haitjema C.H."/>
            <person name="Gilmore S.P."/>
            <person name="Henske J.K."/>
            <person name="Solomon K.V."/>
            <person name="De Groot R."/>
            <person name="Kuo A."/>
            <person name="Mondo S.J."/>
            <person name="Salamov A.A."/>
            <person name="Labutti K."/>
            <person name="Zhao Z."/>
            <person name="Chiniquy J."/>
            <person name="Barry K."/>
            <person name="Brewer H.M."/>
            <person name="Purvine S.O."/>
            <person name="Wright A.T."/>
            <person name="Boxma B."/>
            <person name="Van Alen T."/>
            <person name="Hackstein J.H."/>
            <person name="Baker S.E."/>
            <person name="Grigoriev I.V."/>
            <person name="O'Malley M.A."/>
        </authorList>
    </citation>
    <scope>NUCLEOTIDE SEQUENCE [LARGE SCALE GENOMIC DNA]</scope>
    <source>
        <strain evidence="2">finn</strain>
    </source>
</reference>
<dbReference type="EMBL" id="MCFH01000052">
    <property type="protein sequence ID" value="ORX43501.1"/>
    <property type="molecule type" value="Genomic_DNA"/>
</dbReference>
<protein>
    <submittedName>
        <fullName evidence="1">Uncharacterized protein</fullName>
    </submittedName>
</protein>
<dbReference type="STRING" id="1754191.A0A1Y1UYT1"/>
<name>A0A1Y1UYT1_9FUNG</name>
<comment type="caution">
    <text evidence="1">The sequence shown here is derived from an EMBL/GenBank/DDBJ whole genome shotgun (WGS) entry which is preliminary data.</text>
</comment>
<sequence>QFFIDNLSRTEVNFVSILYHNNKLFRNDSLFNPDKYFDGNLNAALNTINYNFKMNLISNKIFTYLNTITVEEYKSIVYYYIRDNEEMKAMIKDLAFNILKQFDSDFILRVFTEYEFENNESDFISVIIKYMNIIYKNVIKYIIIHLEKQSIFASKIFGEEKLAHLCFDNIYETYINTSDLSISKFIKESGSEDIDLILGITFPCIITIFDEGFRFMKSNSLLKDYKKNENQFISKRIKSREYHHTKRNIENTLKEKVFKHQYFNEIFENSIYNGTEINNYQKNKLLDLFFNDFIHYYLSKTNKKYFNSSILKFFKVLYSLFAQEQVETGKDDSFDYDKILNFTIFIELYRENIENIIKYILAFDMVLTDYINSYISQLSLNMFIYEDGHNLTLNILNNLYETVIYCIITNPGIKNSDNRNMIMLINDLEVFTMDLKKLEGMINQQQQYIYNSQDLIHVLRYFVKHNIPLVTNINKYLIYLKKENQYFLIPEHENICKNSSGRNQNDILVKNEIIQNEFNYFSYKFKNNEDYLDFLIDLINIKLKIENEIYRIELLRILCTEELINEFYSDNSLKNKLITSFETIFSHFNILNYDQNEVLKFLDRINNTYIEDIINQIFTNIIMNKFNNNMIEKYMAIEDIKKNTDSKYASMYCNIYFEKFNNININSFTYDSDDFVSDDSEYYYSAPDTDS</sequence>
<proteinExistence type="predicted"/>
<evidence type="ECO:0000313" key="1">
    <source>
        <dbReference type="EMBL" id="ORX43501.1"/>
    </source>
</evidence>
<dbReference type="OrthoDB" id="10673433at2759"/>
<organism evidence="1 2">
    <name type="scientific">Piromyces finnis</name>
    <dbReference type="NCBI Taxonomy" id="1754191"/>
    <lineage>
        <taxon>Eukaryota</taxon>
        <taxon>Fungi</taxon>
        <taxon>Fungi incertae sedis</taxon>
        <taxon>Chytridiomycota</taxon>
        <taxon>Chytridiomycota incertae sedis</taxon>
        <taxon>Neocallimastigomycetes</taxon>
        <taxon>Neocallimastigales</taxon>
        <taxon>Neocallimastigaceae</taxon>
        <taxon>Piromyces</taxon>
    </lineage>
</organism>
<gene>
    <name evidence="1" type="ORF">BCR36DRAFT_303664</name>
</gene>
<reference evidence="1 2" key="2">
    <citation type="submission" date="2016-08" db="EMBL/GenBank/DDBJ databases">
        <title>Pervasive Adenine N6-methylation of Active Genes in Fungi.</title>
        <authorList>
            <consortium name="DOE Joint Genome Institute"/>
            <person name="Mondo S.J."/>
            <person name="Dannebaum R.O."/>
            <person name="Kuo R.C."/>
            <person name="Labutti K."/>
            <person name="Haridas S."/>
            <person name="Kuo A."/>
            <person name="Salamov A."/>
            <person name="Ahrendt S.R."/>
            <person name="Lipzen A."/>
            <person name="Sullivan W."/>
            <person name="Andreopoulos W.B."/>
            <person name="Clum A."/>
            <person name="Lindquist E."/>
            <person name="Daum C."/>
            <person name="Ramamoorthy G.K."/>
            <person name="Gryganskyi A."/>
            <person name="Culley D."/>
            <person name="Magnuson J.K."/>
            <person name="James T.Y."/>
            <person name="O'Malley M.A."/>
            <person name="Stajich J.E."/>
            <person name="Spatafora J.W."/>
            <person name="Visel A."/>
            <person name="Grigoriev I.V."/>
        </authorList>
    </citation>
    <scope>NUCLEOTIDE SEQUENCE [LARGE SCALE GENOMIC DNA]</scope>
    <source>
        <strain evidence="2">finn</strain>
    </source>
</reference>
<feature type="non-terminal residue" evidence="1">
    <location>
        <position position="1"/>
    </location>
</feature>
<keyword evidence="2" id="KW-1185">Reference proteome</keyword>
<accession>A0A1Y1UYT1</accession>
<dbReference type="AlphaFoldDB" id="A0A1Y1UYT1"/>
<evidence type="ECO:0000313" key="2">
    <source>
        <dbReference type="Proteomes" id="UP000193719"/>
    </source>
</evidence>
<dbReference type="Proteomes" id="UP000193719">
    <property type="component" value="Unassembled WGS sequence"/>
</dbReference>